<evidence type="ECO:0000256" key="5">
    <source>
        <dbReference type="ARBA" id="ARBA00022842"/>
    </source>
</evidence>
<dbReference type="GO" id="GO:0000287">
    <property type="term" value="F:magnesium ion binding"/>
    <property type="evidence" value="ECO:0007669"/>
    <property type="project" value="UniProtKB-UniRule"/>
</dbReference>
<feature type="domain" description="PIN" evidence="7">
    <location>
        <begin position="2"/>
        <end position="121"/>
    </location>
</feature>
<keyword evidence="4 6" id="KW-0378">Hydrolase</keyword>
<evidence type="ECO:0000259" key="7">
    <source>
        <dbReference type="Pfam" id="PF01850"/>
    </source>
</evidence>
<evidence type="ECO:0000313" key="8">
    <source>
        <dbReference type="EMBL" id="RMI13615.1"/>
    </source>
</evidence>
<dbReference type="InterPro" id="IPR022907">
    <property type="entry name" value="VapC_family"/>
</dbReference>
<dbReference type="Pfam" id="PF01850">
    <property type="entry name" value="PIN"/>
    <property type="match status" value="1"/>
</dbReference>
<dbReference type="Proteomes" id="UP000269289">
    <property type="component" value="Unassembled WGS sequence"/>
</dbReference>
<comment type="cofactor">
    <cofactor evidence="6">
        <name>Mg(2+)</name>
        <dbReference type="ChEBI" id="CHEBI:18420"/>
    </cofactor>
</comment>
<keyword evidence="2 6" id="KW-0540">Nuclease</keyword>
<dbReference type="InterPro" id="IPR029060">
    <property type="entry name" value="PIN-like_dom_sf"/>
</dbReference>
<evidence type="ECO:0000256" key="6">
    <source>
        <dbReference type="HAMAP-Rule" id="MF_00265"/>
    </source>
</evidence>
<comment type="caution">
    <text evidence="8">The sequence shown here is derived from an EMBL/GenBank/DDBJ whole genome shotgun (WGS) entry which is preliminary data.</text>
</comment>
<dbReference type="GO" id="GO:0004540">
    <property type="term" value="F:RNA nuclease activity"/>
    <property type="evidence" value="ECO:0007669"/>
    <property type="project" value="InterPro"/>
</dbReference>
<dbReference type="HAMAP" id="MF_00265">
    <property type="entry name" value="VapC_Nob1"/>
    <property type="match status" value="1"/>
</dbReference>
<dbReference type="EC" id="3.1.-.-" evidence="6"/>
<evidence type="ECO:0000256" key="3">
    <source>
        <dbReference type="ARBA" id="ARBA00022723"/>
    </source>
</evidence>
<keyword evidence="1 6" id="KW-1277">Toxin-antitoxin system</keyword>
<accession>A0A3M2JSA2</accession>
<dbReference type="InterPro" id="IPR051619">
    <property type="entry name" value="TypeII_TA_RNase_PINc/VapC"/>
</dbReference>
<organism evidence="8 9">
    <name type="scientific">Cellulomonas triticagri</name>
    <dbReference type="NCBI Taxonomy" id="2483352"/>
    <lineage>
        <taxon>Bacteria</taxon>
        <taxon>Bacillati</taxon>
        <taxon>Actinomycetota</taxon>
        <taxon>Actinomycetes</taxon>
        <taxon>Micrococcales</taxon>
        <taxon>Cellulomonadaceae</taxon>
        <taxon>Cellulomonas</taxon>
    </lineage>
</organism>
<dbReference type="PANTHER" id="PTHR35901:SF1">
    <property type="entry name" value="EXONUCLEASE VAPC9"/>
    <property type="match status" value="1"/>
</dbReference>
<keyword evidence="5 6" id="KW-0460">Magnesium</keyword>
<dbReference type="InterPro" id="IPR044153">
    <property type="entry name" value="PIN_Pae0151-like"/>
</dbReference>
<dbReference type="SUPFAM" id="SSF88723">
    <property type="entry name" value="PIN domain-like"/>
    <property type="match status" value="1"/>
</dbReference>
<dbReference type="EMBL" id="RFFI01000012">
    <property type="protein sequence ID" value="RMI13615.1"/>
    <property type="molecule type" value="Genomic_DNA"/>
</dbReference>
<protein>
    <recommendedName>
        <fullName evidence="6">Ribonuclease VapC</fullName>
        <shortName evidence="6">RNase VapC</shortName>
        <ecNumber evidence="6">3.1.-.-</ecNumber>
    </recommendedName>
    <alternativeName>
        <fullName evidence="6">Toxin VapC</fullName>
    </alternativeName>
</protein>
<dbReference type="CDD" id="cd09873">
    <property type="entry name" value="PIN_Pae0151-like"/>
    <property type="match status" value="1"/>
</dbReference>
<dbReference type="InterPro" id="IPR002716">
    <property type="entry name" value="PIN_dom"/>
</dbReference>
<comment type="function">
    <text evidence="6">Toxic component of a toxin-antitoxin (TA) system. An RNase.</text>
</comment>
<dbReference type="AlphaFoldDB" id="A0A3M2JSA2"/>
<keyword evidence="3 6" id="KW-0479">Metal-binding</keyword>
<dbReference type="GO" id="GO:0090729">
    <property type="term" value="F:toxin activity"/>
    <property type="evidence" value="ECO:0007669"/>
    <property type="project" value="UniProtKB-KW"/>
</dbReference>
<keyword evidence="6" id="KW-0800">Toxin</keyword>
<comment type="similarity">
    <text evidence="6">Belongs to the PINc/VapC protein family.</text>
</comment>
<reference evidence="8 9" key="1">
    <citation type="submission" date="2018-10" db="EMBL/GenBank/DDBJ databases">
        <title>Isolation, diversity and antifungal activity of actinobacteria from wheat.</title>
        <authorList>
            <person name="Han C."/>
        </authorList>
    </citation>
    <scope>NUCLEOTIDE SEQUENCE [LARGE SCALE GENOMIC DNA]</scope>
    <source>
        <strain evidence="8 9">NEAU-YY56</strain>
    </source>
</reference>
<proteinExistence type="inferred from homology"/>
<evidence type="ECO:0000256" key="4">
    <source>
        <dbReference type="ARBA" id="ARBA00022801"/>
    </source>
</evidence>
<evidence type="ECO:0000256" key="2">
    <source>
        <dbReference type="ARBA" id="ARBA00022722"/>
    </source>
</evidence>
<feature type="binding site" evidence="6">
    <location>
        <position position="5"/>
    </location>
    <ligand>
        <name>Mg(2+)</name>
        <dbReference type="ChEBI" id="CHEBI:18420"/>
    </ligand>
</feature>
<dbReference type="OrthoDB" id="4377304at2"/>
<dbReference type="RefSeq" id="WP_122148109.1">
    <property type="nucleotide sequence ID" value="NZ_RFFI01000012.1"/>
</dbReference>
<sequence>MIVPDASAFALVFAGGDPRASEADRVLRADTAWLVPEHWHVEVLSVIRGMLRGGKLDPVRADAAVADLARATVAVTATAPLLPRMWQVRDNLSAYDAAYVAVAEAHDATLVTADARIARAGVARCPVRTIV</sequence>
<dbReference type="Gene3D" id="3.40.50.1010">
    <property type="entry name" value="5'-nuclease"/>
    <property type="match status" value="1"/>
</dbReference>
<dbReference type="GO" id="GO:0016787">
    <property type="term" value="F:hydrolase activity"/>
    <property type="evidence" value="ECO:0007669"/>
    <property type="project" value="UniProtKB-KW"/>
</dbReference>
<gene>
    <name evidence="6" type="primary">vapC</name>
    <name evidence="8" type="ORF">EBM89_03675</name>
</gene>
<keyword evidence="9" id="KW-1185">Reference proteome</keyword>
<evidence type="ECO:0000256" key="1">
    <source>
        <dbReference type="ARBA" id="ARBA00022649"/>
    </source>
</evidence>
<name>A0A3M2JSA2_9CELL</name>
<evidence type="ECO:0000313" key="9">
    <source>
        <dbReference type="Proteomes" id="UP000269289"/>
    </source>
</evidence>
<feature type="binding site" evidence="6">
    <location>
        <position position="96"/>
    </location>
    <ligand>
        <name>Mg(2+)</name>
        <dbReference type="ChEBI" id="CHEBI:18420"/>
    </ligand>
</feature>
<dbReference type="PANTHER" id="PTHR35901">
    <property type="entry name" value="RIBONUCLEASE VAPC3"/>
    <property type="match status" value="1"/>
</dbReference>